<dbReference type="PANTHER" id="PTHR42913">
    <property type="entry name" value="APOPTOSIS-INDUCING FACTOR 1"/>
    <property type="match status" value="1"/>
</dbReference>
<protein>
    <submittedName>
        <fullName evidence="8">Oxidoreductase</fullName>
        <ecNumber evidence="8">1.-.-.-</ecNumber>
    </submittedName>
</protein>
<dbReference type="RefSeq" id="WP_129578045.1">
    <property type="nucleotide sequence ID" value="NZ_CP012672.1"/>
</dbReference>
<dbReference type="PANTHER" id="PTHR42913:SF3">
    <property type="entry name" value="64 KDA MITOCHONDRIAL NADH DEHYDROGENASE (EUROFUNG)"/>
    <property type="match status" value="1"/>
</dbReference>
<evidence type="ECO:0000313" key="8">
    <source>
        <dbReference type="EMBL" id="AUX34925.1"/>
    </source>
</evidence>
<evidence type="ECO:0000259" key="7">
    <source>
        <dbReference type="Pfam" id="PF07992"/>
    </source>
</evidence>
<organism evidence="8 9">
    <name type="scientific">Sorangium cellulosum</name>
    <name type="common">Polyangium cellulosum</name>
    <dbReference type="NCBI Taxonomy" id="56"/>
    <lineage>
        <taxon>Bacteria</taxon>
        <taxon>Pseudomonadati</taxon>
        <taxon>Myxococcota</taxon>
        <taxon>Polyangia</taxon>
        <taxon>Polyangiales</taxon>
        <taxon>Polyangiaceae</taxon>
        <taxon>Sorangium</taxon>
    </lineage>
</organism>
<dbReference type="InterPro" id="IPR036188">
    <property type="entry name" value="FAD/NAD-bd_sf"/>
</dbReference>
<evidence type="ECO:0000256" key="4">
    <source>
        <dbReference type="ARBA" id="ARBA00022827"/>
    </source>
</evidence>
<evidence type="ECO:0000256" key="2">
    <source>
        <dbReference type="ARBA" id="ARBA00005272"/>
    </source>
</evidence>
<evidence type="ECO:0000256" key="1">
    <source>
        <dbReference type="ARBA" id="ARBA00001974"/>
    </source>
</evidence>
<proteinExistence type="inferred from homology"/>
<dbReference type="Gene3D" id="3.50.50.100">
    <property type="match status" value="1"/>
</dbReference>
<keyword evidence="4" id="KW-0274">FAD</keyword>
<comment type="cofactor">
    <cofactor evidence="1">
        <name>FAD</name>
        <dbReference type="ChEBI" id="CHEBI:57692"/>
    </cofactor>
</comment>
<dbReference type="PRINTS" id="PR00411">
    <property type="entry name" value="PNDRDTASEI"/>
</dbReference>
<keyword evidence="5 8" id="KW-0560">Oxidoreductase</keyword>
<gene>
    <name evidence="8" type="ORF">SOCE836_071050</name>
</gene>
<dbReference type="EMBL" id="CP012672">
    <property type="protein sequence ID" value="AUX34925.1"/>
    <property type="molecule type" value="Genomic_DNA"/>
</dbReference>
<dbReference type="EC" id="1.-.-.-" evidence="8"/>
<name>A0A4P2QWY1_SORCE</name>
<evidence type="ECO:0000313" key="9">
    <source>
        <dbReference type="Proteomes" id="UP000295497"/>
    </source>
</evidence>
<dbReference type="AlphaFoldDB" id="A0A4P2QWY1"/>
<reference evidence="8 9" key="1">
    <citation type="submission" date="2015-09" db="EMBL/GenBank/DDBJ databases">
        <title>Sorangium comparison.</title>
        <authorList>
            <person name="Zaburannyi N."/>
            <person name="Bunk B."/>
            <person name="Overmann J."/>
            <person name="Mueller R."/>
        </authorList>
    </citation>
    <scope>NUCLEOTIDE SEQUENCE [LARGE SCALE GENOMIC DNA]</scope>
    <source>
        <strain evidence="8 9">So ce836</strain>
    </source>
</reference>
<dbReference type="Pfam" id="PF07992">
    <property type="entry name" value="Pyr_redox_2"/>
    <property type="match status" value="1"/>
</dbReference>
<evidence type="ECO:0000256" key="6">
    <source>
        <dbReference type="SAM" id="MobiDB-lite"/>
    </source>
</evidence>
<dbReference type="PRINTS" id="PR00368">
    <property type="entry name" value="FADPNR"/>
</dbReference>
<dbReference type="InterPro" id="IPR051169">
    <property type="entry name" value="NADH-Q_oxidoreductase"/>
</dbReference>
<feature type="domain" description="FAD/NAD(P)-binding" evidence="7">
    <location>
        <begin position="16"/>
        <end position="316"/>
    </location>
</feature>
<evidence type="ECO:0000256" key="5">
    <source>
        <dbReference type="ARBA" id="ARBA00023002"/>
    </source>
</evidence>
<dbReference type="InterPro" id="IPR023753">
    <property type="entry name" value="FAD/NAD-binding_dom"/>
</dbReference>
<feature type="region of interest" description="Disordered" evidence="6">
    <location>
        <begin position="409"/>
        <end position="441"/>
    </location>
</feature>
<comment type="similarity">
    <text evidence="2">Belongs to the NADH dehydrogenase family.</text>
</comment>
<evidence type="ECO:0000256" key="3">
    <source>
        <dbReference type="ARBA" id="ARBA00022630"/>
    </source>
</evidence>
<accession>A0A4P2QWY1</accession>
<dbReference type="Proteomes" id="UP000295497">
    <property type="component" value="Chromosome"/>
</dbReference>
<dbReference type="GO" id="GO:0003955">
    <property type="term" value="F:NAD(P)H dehydrogenase (quinone) activity"/>
    <property type="evidence" value="ECO:0007669"/>
    <property type="project" value="TreeGrafter"/>
</dbReference>
<sequence>MDERKQGGTKISGRARVVVIGGGYAGVAAALRIVGKAARRRVPVSVALMNPSPLFVERIRLHELAAGKAPRRIELARLLGARGIELVLGRARRIDAAARAVEVELEGGGDAGAETRRLGYDALVYAPGSGAAQEIVPGGGEHALSVADAASARALRERLRAAPAGGRVVVVGGGLTAIEAAAEIAEAFPALRVALATRGRVGEGLSVGGRAYVGRALRELGVAIREGVRAVAVDASGLAVAPEAGGAAPGDGAAERLAADIVVLAAGFRPAALAERSGLATVAGGRLAVDRWLRAPAHPEIWGAGDAAAVLDGDGAPLRMGCATALPQAAYAADSVVAALAGDAPPPPFRFAFFIQCISLGRRRGLIQRVDPRDRPLDRVITGRLGAWAKELVCRSTIAAIRLEGLRAGAHGSPGQAPRPRGARSLGSDASGERLPSGAAT</sequence>
<dbReference type="GO" id="GO:0019646">
    <property type="term" value="P:aerobic electron transport chain"/>
    <property type="evidence" value="ECO:0007669"/>
    <property type="project" value="TreeGrafter"/>
</dbReference>
<dbReference type="SUPFAM" id="SSF51905">
    <property type="entry name" value="FAD/NAD(P)-binding domain"/>
    <property type="match status" value="1"/>
</dbReference>
<keyword evidence="3" id="KW-0285">Flavoprotein</keyword>